<proteinExistence type="predicted"/>
<dbReference type="EMBL" id="BK015037">
    <property type="protein sequence ID" value="DAD88213.1"/>
    <property type="molecule type" value="Genomic_DNA"/>
</dbReference>
<name>A0A8S5N0M2_9CAUD</name>
<reference evidence="1" key="1">
    <citation type="journal article" date="2021" name="Proc. Natl. Acad. Sci. U.S.A.">
        <title>A Catalog of Tens of Thousands of Viruses from Human Metagenomes Reveals Hidden Associations with Chronic Diseases.</title>
        <authorList>
            <person name="Tisza M.J."/>
            <person name="Buck C.B."/>
        </authorList>
    </citation>
    <scope>NUCLEOTIDE SEQUENCE</scope>
    <source>
        <strain evidence="1">CtXQq5</strain>
    </source>
</reference>
<sequence length="84" mass="10200">MTHIVPPMMHVQNNVKQFKKGADMREDIMYVIVYPDGLIVMNTQKYFKSFCIKEWCKGCSRTWKQWYKRGYRCKKVKVIFEIID</sequence>
<protein>
    <submittedName>
        <fullName evidence="1">Uncharacterized protein</fullName>
    </submittedName>
</protein>
<accession>A0A8S5N0M2</accession>
<organism evidence="1">
    <name type="scientific">Siphoviridae sp. ctXQq5</name>
    <dbReference type="NCBI Taxonomy" id="2826368"/>
    <lineage>
        <taxon>Viruses</taxon>
        <taxon>Duplodnaviria</taxon>
        <taxon>Heunggongvirae</taxon>
        <taxon>Uroviricota</taxon>
        <taxon>Caudoviricetes</taxon>
    </lineage>
</organism>
<evidence type="ECO:0000313" key="1">
    <source>
        <dbReference type="EMBL" id="DAD88213.1"/>
    </source>
</evidence>